<dbReference type="InterPro" id="IPR003010">
    <property type="entry name" value="C-N_Hydrolase"/>
</dbReference>
<dbReference type="KEGG" id="meme:HYG87_08525"/>
<dbReference type="GO" id="GO:0006107">
    <property type="term" value="P:oxaloacetate metabolic process"/>
    <property type="evidence" value="ECO:0007669"/>
    <property type="project" value="TreeGrafter"/>
</dbReference>
<sequence>MVQEIKLALLQMEVVDDKSANIKKAKKMISSASKEGAKLIILPEMFNCPYDNSRFRDYAENPSKSPTLDAMAKISRDKQIHLVAGSIPELSQGNIYNTSFFFNAKGAILGFHRKMHLFDIDVPGKIFFKESDTLTAGEKITVIESDLGKVGIGICYDIRFPELSRLMALKGADILIYPGAFNLTTGPAHWKTLLRSRALDNQIFIAAASPARNENASYVAYGHSLICNPWGEVIKEAGSKEEILYSTINLEDNSKIRKELPVLSNRRDDVYSLSEKL</sequence>
<dbReference type="Gene3D" id="3.60.110.10">
    <property type="entry name" value="Carbon-nitrogen hydrolase"/>
    <property type="match status" value="1"/>
</dbReference>
<keyword evidence="4" id="KW-1185">Reference proteome</keyword>
<dbReference type="PANTHER" id="PTHR23088:SF30">
    <property type="entry name" value="OMEGA-AMIDASE NIT2"/>
    <property type="match status" value="1"/>
</dbReference>
<dbReference type="PANTHER" id="PTHR23088">
    <property type="entry name" value="NITRILASE-RELATED"/>
    <property type="match status" value="1"/>
</dbReference>
<dbReference type="GO" id="GO:0006541">
    <property type="term" value="P:glutamine metabolic process"/>
    <property type="evidence" value="ECO:0007669"/>
    <property type="project" value="TreeGrafter"/>
</dbReference>
<name>A0A8T8K7A5_9EURY</name>
<proteinExistence type="predicted"/>
<dbReference type="GO" id="GO:0006528">
    <property type="term" value="P:asparagine metabolic process"/>
    <property type="evidence" value="ECO:0007669"/>
    <property type="project" value="TreeGrafter"/>
</dbReference>
<dbReference type="SUPFAM" id="SSF56317">
    <property type="entry name" value="Carbon-nitrogen hydrolase"/>
    <property type="match status" value="1"/>
</dbReference>
<dbReference type="PROSITE" id="PS50263">
    <property type="entry name" value="CN_HYDROLASE"/>
    <property type="match status" value="1"/>
</dbReference>
<organism evidence="3 4">
    <name type="scientific">Methanobacterium alkalithermotolerans</name>
    <dbReference type="NCBI Taxonomy" id="2731220"/>
    <lineage>
        <taxon>Archaea</taxon>
        <taxon>Methanobacteriati</taxon>
        <taxon>Methanobacteriota</taxon>
        <taxon>Methanomada group</taxon>
        <taxon>Methanobacteria</taxon>
        <taxon>Methanobacteriales</taxon>
        <taxon>Methanobacteriaceae</taxon>
        <taxon>Methanobacterium</taxon>
    </lineage>
</organism>
<reference evidence="3" key="1">
    <citation type="submission" date="2020-07" db="EMBL/GenBank/DDBJ databases">
        <title>Methanobacterium. sp. MethCan genome.</title>
        <authorList>
            <person name="Postec A."/>
            <person name="Quemeneur M."/>
        </authorList>
    </citation>
    <scope>NUCLEOTIDE SEQUENCE</scope>
    <source>
        <strain evidence="3">MethCAN</strain>
    </source>
</reference>
<dbReference type="GeneID" id="64820804"/>
<keyword evidence="1 3" id="KW-0378">Hydrolase</keyword>
<evidence type="ECO:0000256" key="1">
    <source>
        <dbReference type="ARBA" id="ARBA00022801"/>
    </source>
</evidence>
<dbReference type="InterPro" id="IPR045254">
    <property type="entry name" value="Nit1/2_C-N_Hydrolase"/>
</dbReference>
<dbReference type="Proteomes" id="UP000681041">
    <property type="component" value="Chromosome"/>
</dbReference>
<dbReference type="AlphaFoldDB" id="A0A8T8K7A5"/>
<gene>
    <name evidence="3" type="ORF">HYG87_08525</name>
</gene>
<dbReference type="Pfam" id="PF00795">
    <property type="entry name" value="CN_hydrolase"/>
    <property type="match status" value="1"/>
</dbReference>
<dbReference type="CDD" id="cd07572">
    <property type="entry name" value="nit"/>
    <property type="match status" value="1"/>
</dbReference>
<protein>
    <submittedName>
        <fullName evidence="3">Carbon-nitrogen hydrolase family protein</fullName>
    </submittedName>
</protein>
<evidence type="ECO:0000259" key="2">
    <source>
        <dbReference type="PROSITE" id="PS50263"/>
    </source>
</evidence>
<dbReference type="InterPro" id="IPR036526">
    <property type="entry name" value="C-N_Hydrolase_sf"/>
</dbReference>
<dbReference type="GO" id="GO:0050152">
    <property type="term" value="F:omega-amidase activity"/>
    <property type="evidence" value="ECO:0007669"/>
    <property type="project" value="TreeGrafter"/>
</dbReference>
<dbReference type="InterPro" id="IPR001110">
    <property type="entry name" value="UPF0012_CS"/>
</dbReference>
<accession>A0A8T8K7A5</accession>
<evidence type="ECO:0000313" key="4">
    <source>
        <dbReference type="Proteomes" id="UP000681041"/>
    </source>
</evidence>
<dbReference type="OrthoDB" id="41015at2157"/>
<feature type="domain" description="CN hydrolase" evidence="2">
    <location>
        <begin position="5"/>
        <end position="250"/>
    </location>
</feature>
<dbReference type="PROSITE" id="PS01227">
    <property type="entry name" value="UPF0012"/>
    <property type="match status" value="1"/>
</dbReference>
<dbReference type="RefSeq" id="WP_211532756.1">
    <property type="nucleotide sequence ID" value="NZ_CP058560.1"/>
</dbReference>
<evidence type="ECO:0000313" key="3">
    <source>
        <dbReference type="EMBL" id="QUH23799.1"/>
    </source>
</evidence>
<dbReference type="EMBL" id="CP058560">
    <property type="protein sequence ID" value="QUH23799.1"/>
    <property type="molecule type" value="Genomic_DNA"/>
</dbReference>